<evidence type="ECO:0000313" key="3">
    <source>
        <dbReference type="Proteomes" id="UP000310108"/>
    </source>
</evidence>
<organism evidence="2 3">
    <name type="scientific">Colletotrichum tanaceti</name>
    <dbReference type="NCBI Taxonomy" id="1306861"/>
    <lineage>
        <taxon>Eukaryota</taxon>
        <taxon>Fungi</taxon>
        <taxon>Dikarya</taxon>
        <taxon>Ascomycota</taxon>
        <taxon>Pezizomycotina</taxon>
        <taxon>Sordariomycetes</taxon>
        <taxon>Hypocreomycetidae</taxon>
        <taxon>Glomerellales</taxon>
        <taxon>Glomerellaceae</taxon>
        <taxon>Colletotrichum</taxon>
        <taxon>Colletotrichum destructivum species complex</taxon>
    </lineage>
</organism>
<protein>
    <submittedName>
        <fullName evidence="2">Uncharacterized protein</fullName>
    </submittedName>
</protein>
<gene>
    <name evidence="2" type="ORF">CTA1_4114</name>
</gene>
<accession>A0A4U6XJ06</accession>
<reference evidence="2 3" key="1">
    <citation type="journal article" date="2019" name="PLoS ONE">
        <title>Comparative genome analysis indicates high evolutionary potential of pathogenicity genes in Colletotrichum tanaceti.</title>
        <authorList>
            <person name="Lelwala R.V."/>
            <person name="Korhonen P.K."/>
            <person name="Young N.D."/>
            <person name="Scott J.B."/>
            <person name="Ades P.A."/>
            <person name="Gasser R.B."/>
            <person name="Taylor P.W.J."/>
        </authorList>
    </citation>
    <scope>NUCLEOTIDE SEQUENCE [LARGE SCALE GENOMIC DNA]</scope>
    <source>
        <strain evidence="2">BRIP57314</strain>
    </source>
</reference>
<evidence type="ECO:0000313" key="2">
    <source>
        <dbReference type="EMBL" id="TKW55372.1"/>
    </source>
</evidence>
<evidence type="ECO:0000256" key="1">
    <source>
        <dbReference type="SAM" id="MobiDB-lite"/>
    </source>
</evidence>
<keyword evidence="3" id="KW-1185">Reference proteome</keyword>
<name>A0A4U6XJ06_9PEZI</name>
<proteinExistence type="predicted"/>
<dbReference type="Proteomes" id="UP000310108">
    <property type="component" value="Unassembled WGS sequence"/>
</dbReference>
<feature type="region of interest" description="Disordered" evidence="1">
    <location>
        <begin position="12"/>
        <end position="44"/>
    </location>
</feature>
<dbReference type="AlphaFoldDB" id="A0A4U6XJ06"/>
<dbReference type="EMBL" id="PJEX01000101">
    <property type="protein sequence ID" value="TKW55372.1"/>
    <property type="molecule type" value="Genomic_DNA"/>
</dbReference>
<comment type="caution">
    <text evidence="2">The sequence shown here is derived from an EMBL/GenBank/DDBJ whole genome shotgun (WGS) entry which is preliminary data.</text>
</comment>
<sequence>MGKFIDIKFLPAPKNDGGGQASGQKLKSMAGNARAEKPGYQGVFSGRPLERQEVVEILDGESLCPFLLIRRPFWLDHQS</sequence>